<dbReference type="CDD" id="cd06578">
    <property type="entry name" value="HemD"/>
    <property type="match status" value="1"/>
</dbReference>
<dbReference type="PANTHER" id="PTHR38042">
    <property type="entry name" value="UROPORPHYRINOGEN-III SYNTHASE, CHLOROPLASTIC"/>
    <property type="match status" value="1"/>
</dbReference>
<gene>
    <name evidence="10" type="ORF">DUNSADRAFT_3985</name>
</gene>
<dbReference type="PANTHER" id="PTHR38042:SF1">
    <property type="entry name" value="UROPORPHYRINOGEN-III SYNTHASE, CHLOROPLASTIC"/>
    <property type="match status" value="1"/>
</dbReference>
<evidence type="ECO:0000313" key="10">
    <source>
        <dbReference type="EMBL" id="KAF5837730.1"/>
    </source>
</evidence>
<keyword evidence="4 7" id="KW-0456">Lyase</keyword>
<dbReference type="InterPro" id="IPR036108">
    <property type="entry name" value="4pyrrol_syn_uPrphyn_synt_sf"/>
</dbReference>
<evidence type="ECO:0000256" key="3">
    <source>
        <dbReference type="ARBA" id="ARBA00013109"/>
    </source>
</evidence>
<comment type="similarity">
    <text evidence="2 7">Belongs to the uroporphyrinogen-III synthase family.</text>
</comment>
<evidence type="ECO:0000256" key="4">
    <source>
        <dbReference type="ARBA" id="ARBA00023239"/>
    </source>
</evidence>
<protein>
    <recommendedName>
        <fullName evidence="3 7">Uroporphyrinogen-III synthase</fullName>
        <ecNumber evidence="3 7">4.2.1.75</ecNumber>
    </recommendedName>
</protein>
<proteinExistence type="inferred from homology"/>
<dbReference type="EC" id="4.2.1.75" evidence="3 7"/>
<evidence type="ECO:0000256" key="6">
    <source>
        <dbReference type="ARBA" id="ARBA00048617"/>
    </source>
</evidence>
<evidence type="ECO:0000256" key="1">
    <source>
        <dbReference type="ARBA" id="ARBA00004772"/>
    </source>
</evidence>
<dbReference type="SUPFAM" id="SSF69618">
    <property type="entry name" value="HemD-like"/>
    <property type="match status" value="1"/>
</dbReference>
<keyword evidence="11" id="KW-1185">Reference proteome</keyword>
<comment type="caution">
    <text evidence="10">The sequence shown here is derived from an EMBL/GenBank/DDBJ whole genome shotgun (WGS) entry which is preliminary data.</text>
</comment>
<evidence type="ECO:0000256" key="5">
    <source>
        <dbReference type="ARBA" id="ARBA00023244"/>
    </source>
</evidence>
<reference evidence="10" key="1">
    <citation type="submission" date="2017-08" db="EMBL/GenBank/DDBJ databases">
        <authorList>
            <person name="Polle J.E."/>
            <person name="Barry K."/>
            <person name="Cushman J."/>
            <person name="Schmutz J."/>
            <person name="Tran D."/>
            <person name="Hathwaick L.T."/>
            <person name="Yim W.C."/>
            <person name="Jenkins J."/>
            <person name="Mckie-Krisberg Z.M."/>
            <person name="Prochnik S."/>
            <person name="Lindquist E."/>
            <person name="Dockter R.B."/>
            <person name="Adam C."/>
            <person name="Molina H."/>
            <person name="Bunkerborg J."/>
            <person name="Jin E."/>
            <person name="Buchheim M."/>
            <person name="Magnuson J."/>
        </authorList>
    </citation>
    <scope>NUCLEOTIDE SEQUENCE</scope>
    <source>
        <strain evidence="10">CCAP 19/18</strain>
    </source>
</reference>
<accession>A0ABQ7GSZ8</accession>
<feature type="compositionally biased region" description="Polar residues" evidence="8">
    <location>
        <begin position="29"/>
        <end position="43"/>
    </location>
</feature>
<evidence type="ECO:0000259" key="9">
    <source>
        <dbReference type="Pfam" id="PF02602"/>
    </source>
</evidence>
<feature type="domain" description="Tetrapyrrole biosynthesis uroporphyrinogen III synthase" evidence="9">
    <location>
        <begin position="66"/>
        <end position="284"/>
    </location>
</feature>
<dbReference type="Gene3D" id="3.40.50.10090">
    <property type="match status" value="2"/>
</dbReference>
<keyword evidence="5 7" id="KW-0627">Porphyrin biosynthesis</keyword>
<evidence type="ECO:0000256" key="2">
    <source>
        <dbReference type="ARBA" id="ARBA00008133"/>
    </source>
</evidence>
<evidence type="ECO:0000313" key="11">
    <source>
        <dbReference type="Proteomes" id="UP000815325"/>
    </source>
</evidence>
<comment type="pathway">
    <text evidence="1 7">Porphyrin-containing compound metabolism; protoporphyrin-IX biosynthesis; coproporphyrinogen-III from 5-aminolevulinate: step 3/4.</text>
</comment>
<dbReference type="InterPro" id="IPR039793">
    <property type="entry name" value="UROS/Hem4"/>
</dbReference>
<sequence>MQLHASKCSPRQTNVHVQRQQPRKWHSARSASCSPLGTSSTSHAAHATGGSCPSVVLTREHGKNDKMLQELSKQDIQCIELPLIEHAHGPDRPQLPAAVASGAFDWITITSPEAANVLIEAWSQAGKPKLRVAAVGGGTADVLSQAGIAPEFVPSKALGKNMGGELPHVPGGSDRVLYPASCKASTDLQDSLQASGFQVDRMDTYDTRGVSSAPEDLLGKALAADIVTFGSPSAVKAWVSLAGLETAKDKVNVCIGSTSARACEAAGLSKVYFPEAPGIEGWVECVVQQCRSLQSSGVSS</sequence>
<evidence type="ECO:0000256" key="7">
    <source>
        <dbReference type="RuleBase" id="RU366031"/>
    </source>
</evidence>
<dbReference type="InterPro" id="IPR003754">
    <property type="entry name" value="4pyrrol_synth_uPrphyn_synth"/>
</dbReference>
<dbReference type="Pfam" id="PF02602">
    <property type="entry name" value="HEM4"/>
    <property type="match status" value="1"/>
</dbReference>
<comment type="function">
    <text evidence="7">Catalyzes cyclization of the linear tetrapyrrole, hydroxymethylbilane, to the macrocyclic uroporphyrinogen III.</text>
</comment>
<dbReference type="EMBL" id="MU069605">
    <property type="protein sequence ID" value="KAF5837730.1"/>
    <property type="molecule type" value="Genomic_DNA"/>
</dbReference>
<feature type="region of interest" description="Disordered" evidence="8">
    <location>
        <begin position="1"/>
        <end position="50"/>
    </location>
</feature>
<feature type="compositionally biased region" description="Polar residues" evidence="8">
    <location>
        <begin position="9"/>
        <end position="20"/>
    </location>
</feature>
<evidence type="ECO:0000256" key="8">
    <source>
        <dbReference type="SAM" id="MobiDB-lite"/>
    </source>
</evidence>
<dbReference type="Proteomes" id="UP000815325">
    <property type="component" value="Unassembled WGS sequence"/>
</dbReference>
<comment type="catalytic activity">
    <reaction evidence="6 7">
        <text>hydroxymethylbilane = uroporphyrinogen III + H2O</text>
        <dbReference type="Rhea" id="RHEA:18965"/>
        <dbReference type="ChEBI" id="CHEBI:15377"/>
        <dbReference type="ChEBI" id="CHEBI:57308"/>
        <dbReference type="ChEBI" id="CHEBI:57845"/>
        <dbReference type="EC" id="4.2.1.75"/>
    </reaction>
</comment>
<organism evidence="10 11">
    <name type="scientific">Dunaliella salina</name>
    <name type="common">Green alga</name>
    <name type="synonym">Protococcus salinus</name>
    <dbReference type="NCBI Taxonomy" id="3046"/>
    <lineage>
        <taxon>Eukaryota</taxon>
        <taxon>Viridiplantae</taxon>
        <taxon>Chlorophyta</taxon>
        <taxon>core chlorophytes</taxon>
        <taxon>Chlorophyceae</taxon>
        <taxon>CS clade</taxon>
        <taxon>Chlamydomonadales</taxon>
        <taxon>Dunaliellaceae</taxon>
        <taxon>Dunaliella</taxon>
    </lineage>
</organism>
<name>A0ABQ7GSZ8_DUNSA</name>